<accession>A0A1B2HI81</accession>
<evidence type="ECO:0000256" key="4">
    <source>
        <dbReference type="ARBA" id="ARBA00022989"/>
    </source>
</evidence>
<dbReference type="STRING" id="1586287.BBK82_16580"/>
<feature type="transmembrane region" description="Helical" evidence="6">
    <location>
        <begin position="625"/>
        <end position="646"/>
    </location>
</feature>
<dbReference type="InterPro" id="IPR003838">
    <property type="entry name" value="ABC3_permease_C"/>
</dbReference>
<dbReference type="Pfam" id="PF02687">
    <property type="entry name" value="FtsX"/>
    <property type="match status" value="2"/>
</dbReference>
<keyword evidence="9" id="KW-1185">Reference proteome</keyword>
<proteinExistence type="predicted"/>
<feature type="transmembrane region" description="Helical" evidence="6">
    <location>
        <begin position="327"/>
        <end position="346"/>
    </location>
</feature>
<evidence type="ECO:0000256" key="5">
    <source>
        <dbReference type="ARBA" id="ARBA00023136"/>
    </source>
</evidence>
<keyword evidence="5 6" id="KW-0472">Membrane</keyword>
<feature type="transmembrane region" description="Helical" evidence="6">
    <location>
        <begin position="244"/>
        <end position="265"/>
    </location>
</feature>
<feature type="transmembrane region" description="Helical" evidence="6">
    <location>
        <begin position="187"/>
        <end position="211"/>
    </location>
</feature>
<dbReference type="AlphaFoldDB" id="A0A1B2HI81"/>
<dbReference type="InterPro" id="IPR038766">
    <property type="entry name" value="Membrane_comp_ABC_pdt"/>
</dbReference>
<gene>
    <name evidence="8" type="ORF">BBK82_16580</name>
</gene>
<organism evidence="8 9">
    <name type="scientific">Lentzea guizhouensis</name>
    <dbReference type="NCBI Taxonomy" id="1586287"/>
    <lineage>
        <taxon>Bacteria</taxon>
        <taxon>Bacillati</taxon>
        <taxon>Actinomycetota</taxon>
        <taxon>Actinomycetes</taxon>
        <taxon>Pseudonocardiales</taxon>
        <taxon>Pseudonocardiaceae</taxon>
        <taxon>Lentzea</taxon>
    </lineage>
</organism>
<dbReference type="GO" id="GO:0005886">
    <property type="term" value="C:plasma membrane"/>
    <property type="evidence" value="ECO:0007669"/>
    <property type="project" value="UniProtKB-SubCell"/>
</dbReference>
<feature type="transmembrane region" description="Helical" evidence="6">
    <location>
        <begin position="678"/>
        <end position="699"/>
    </location>
</feature>
<sequence length="748" mass="78586">MNRVISDLALGVRLAVGGSRKSWTRLALQGFGIGLCVGMLLLAASLPTALAARDDRLQALGAVARGDGPPPLLAEDHGHAFRSDYVRGFYLKVLSPDAPVPPGVDRLPADGEVFVSPALADLLASPAGELLKPRFPERIVGIIGQPGLENPRQLRFYAGDASIEADLNSNTVYSWGTAGTGGDMDPLLWMLSLVGVVVLLFPVLVFVGVATRLAAAQRDRRLAALRLVGAGAGRVRLIASGESLVGAVTGLVVGFGLFFAVRPFVDRISIAQLSAFPSDITPTLTLTLTVVVAVPLLAVLTSLLAMRRTIIEPLGVVREQNPVRRRVWWRLVPVVAGAGLLVSQIGQADDRTRVDATVLVIGVVLLMLGIPVLLPWLVERVVFRMRGGTPALQLAVRRLQLDSGTAARVVGGVAVVLAGTVTLQMLLAGIEKEVRAEERQQVNYNYLTVSGDADADLAGLRTALANARGVRALHRFDQTSAEIGNGTYISVNIGSCEALRSQASVPNCTDGKAYVVPRANGRDAVRAGEVAKVGVSGPGSGTPWTVPPIESISGTRPGLFLTPAAAVGLRSQHSEYQAELDGSVPDVAEHARNALATYGHRVHTYFVGQDDTSEAERVFGVIRRALLAGSLLTLLLAGASLLVVALEQVRERRRPLAVMAASGVPRGVLARSLLWQNAVPLVISTVVSVATGVGLGVLVMRVFGTEVGYDWAGIGLVAGLAVALTFAVTALTLPSLRKATGALGLRTE</sequence>
<evidence type="ECO:0000256" key="6">
    <source>
        <dbReference type="SAM" id="Phobius"/>
    </source>
</evidence>
<evidence type="ECO:0000256" key="3">
    <source>
        <dbReference type="ARBA" id="ARBA00022692"/>
    </source>
</evidence>
<dbReference type="RefSeq" id="WP_065915821.1">
    <property type="nucleotide sequence ID" value="NZ_CP016793.1"/>
</dbReference>
<evidence type="ECO:0000256" key="1">
    <source>
        <dbReference type="ARBA" id="ARBA00004651"/>
    </source>
</evidence>
<feature type="transmembrane region" description="Helical" evidence="6">
    <location>
        <begin position="285"/>
        <end position="306"/>
    </location>
</feature>
<feature type="domain" description="ABC3 transporter permease C-terminal" evidence="7">
    <location>
        <begin position="196"/>
        <end position="309"/>
    </location>
</feature>
<feature type="transmembrane region" description="Helical" evidence="6">
    <location>
        <begin position="358"/>
        <end position="378"/>
    </location>
</feature>
<keyword evidence="4 6" id="KW-1133">Transmembrane helix</keyword>
<feature type="transmembrane region" description="Helical" evidence="6">
    <location>
        <begin position="711"/>
        <end position="733"/>
    </location>
</feature>
<keyword evidence="3 6" id="KW-0812">Transmembrane</keyword>
<name>A0A1B2HI81_9PSEU</name>
<comment type="subcellular location">
    <subcellularLocation>
        <location evidence="1">Cell membrane</location>
        <topology evidence="1">Multi-pass membrane protein</topology>
    </subcellularLocation>
</comment>
<dbReference type="EMBL" id="CP016793">
    <property type="protein sequence ID" value="ANZ37429.1"/>
    <property type="molecule type" value="Genomic_DNA"/>
</dbReference>
<evidence type="ECO:0000313" key="8">
    <source>
        <dbReference type="EMBL" id="ANZ37429.1"/>
    </source>
</evidence>
<evidence type="ECO:0000313" key="9">
    <source>
        <dbReference type="Proteomes" id="UP000093053"/>
    </source>
</evidence>
<protein>
    <recommendedName>
        <fullName evidence="7">ABC3 transporter permease C-terminal domain-containing protein</fullName>
    </recommendedName>
</protein>
<dbReference type="Proteomes" id="UP000093053">
    <property type="component" value="Chromosome"/>
</dbReference>
<dbReference type="PANTHER" id="PTHR30287:SF1">
    <property type="entry name" value="INNER MEMBRANE PROTEIN"/>
    <property type="match status" value="1"/>
</dbReference>
<feature type="domain" description="ABC3 transporter permease C-terminal" evidence="7">
    <location>
        <begin position="630"/>
        <end position="738"/>
    </location>
</feature>
<dbReference type="PANTHER" id="PTHR30287">
    <property type="entry name" value="MEMBRANE COMPONENT OF PREDICTED ABC SUPERFAMILY METABOLITE UPTAKE TRANSPORTER"/>
    <property type="match status" value="1"/>
</dbReference>
<feature type="transmembrane region" description="Helical" evidence="6">
    <location>
        <begin position="26"/>
        <end position="46"/>
    </location>
</feature>
<dbReference type="OrthoDB" id="3654456at2"/>
<evidence type="ECO:0000259" key="7">
    <source>
        <dbReference type="Pfam" id="PF02687"/>
    </source>
</evidence>
<dbReference type="KEGG" id="led:BBK82_16580"/>
<keyword evidence="2" id="KW-1003">Cell membrane</keyword>
<reference evidence="8 9" key="1">
    <citation type="submission" date="2016-07" db="EMBL/GenBank/DDBJ databases">
        <title>Complete genome sequence of the Lentzea guizhouensis DHS C013.</title>
        <authorList>
            <person name="Cao C."/>
        </authorList>
    </citation>
    <scope>NUCLEOTIDE SEQUENCE [LARGE SCALE GENOMIC DNA]</scope>
    <source>
        <strain evidence="8 9">DHS C013</strain>
    </source>
</reference>
<evidence type="ECO:0000256" key="2">
    <source>
        <dbReference type="ARBA" id="ARBA00022475"/>
    </source>
</evidence>
<feature type="transmembrane region" description="Helical" evidence="6">
    <location>
        <begin position="406"/>
        <end position="430"/>
    </location>
</feature>